<keyword evidence="2" id="KW-1133">Transmembrane helix</keyword>
<evidence type="ECO:0000313" key="4">
    <source>
        <dbReference type="Proteomes" id="UP000831195"/>
    </source>
</evidence>
<gene>
    <name evidence="3" type="ORF">CcNV_066</name>
</gene>
<organism evidence="3 4">
    <name type="scientific">Crangon crangon nudivirus</name>
    <dbReference type="NCBI Taxonomy" id="2880838"/>
    <lineage>
        <taxon>Viruses</taxon>
        <taxon>Viruses incertae sedis</taxon>
        <taxon>Naldaviricetes</taxon>
        <taxon>Lefavirales</taxon>
        <taxon>Nudiviridae</taxon>
        <taxon>Gammanudivirus</taxon>
        <taxon>Gammanudivirus cracrangonis</taxon>
    </lineage>
</organism>
<accession>A0AAE8XZY5</accession>
<protein>
    <submittedName>
        <fullName evidence="3">Uncharacterized protein</fullName>
    </submittedName>
</protein>
<dbReference type="EMBL" id="MZ311577">
    <property type="protein sequence ID" value="UBZ25551.1"/>
    <property type="molecule type" value="Genomic_DNA"/>
</dbReference>
<sequence>MYILLIYILLIPYIAASTMPQHIYKSTATIYNNSEVNFSNILMGTMFLVLCYNISPIICVLSLIGLLAFLYVRQICSPLLLALNSLDFDTDDFTTTTRVRKDSSASSVDSEDVELTDEEEMADPVA</sequence>
<feature type="compositionally biased region" description="Acidic residues" evidence="1">
    <location>
        <begin position="109"/>
        <end position="126"/>
    </location>
</feature>
<keyword evidence="4" id="KW-1185">Reference proteome</keyword>
<keyword evidence="2" id="KW-0472">Membrane</keyword>
<proteinExistence type="predicted"/>
<feature type="transmembrane region" description="Helical" evidence="2">
    <location>
        <begin position="40"/>
        <end position="72"/>
    </location>
</feature>
<name>A0AAE8XZY5_9VIRU</name>
<dbReference type="Proteomes" id="UP000831195">
    <property type="component" value="Segment"/>
</dbReference>
<feature type="region of interest" description="Disordered" evidence="1">
    <location>
        <begin position="103"/>
        <end position="126"/>
    </location>
</feature>
<evidence type="ECO:0000256" key="1">
    <source>
        <dbReference type="SAM" id="MobiDB-lite"/>
    </source>
</evidence>
<reference evidence="3" key="1">
    <citation type="journal article" date="2021" name="Viruses">
        <title>Identification and Full Characterisation of Two Novel Crustacean Infecting Members of the Family Nudiviridae Provides Support for Two Subfamilies.</title>
        <authorList>
            <person name="Bateman K.S."/>
            <person name="Kerr R."/>
            <person name="Stentiford G.D."/>
            <person name="Bean T.P."/>
            <person name="Hooper C."/>
            <person name="Van Eynde B."/>
            <person name="Delbare D."/>
            <person name="Bojko J."/>
            <person name="Christiaens O."/>
            <person name="Taning C.N.T."/>
            <person name="Smagghe G."/>
            <person name="van Oers M.M."/>
            <person name="van Aerle R."/>
        </authorList>
    </citation>
    <scope>NUCLEOTIDE SEQUENCE</scope>
    <source>
        <strain evidence="3">AN1</strain>
    </source>
</reference>
<keyword evidence="2" id="KW-0812">Transmembrane</keyword>
<evidence type="ECO:0000313" key="3">
    <source>
        <dbReference type="EMBL" id="UBZ25551.1"/>
    </source>
</evidence>
<evidence type="ECO:0000256" key="2">
    <source>
        <dbReference type="SAM" id="Phobius"/>
    </source>
</evidence>